<dbReference type="OrthoDB" id="157052at2"/>
<evidence type="ECO:0000313" key="1">
    <source>
        <dbReference type="EMBL" id="TQM36297.1"/>
    </source>
</evidence>
<dbReference type="Proteomes" id="UP000319818">
    <property type="component" value="Unassembled WGS sequence"/>
</dbReference>
<organism evidence="1 2">
    <name type="scientific">Pseudonocardia cypriaca</name>
    <dbReference type="NCBI Taxonomy" id="882449"/>
    <lineage>
        <taxon>Bacteria</taxon>
        <taxon>Bacillati</taxon>
        <taxon>Actinomycetota</taxon>
        <taxon>Actinomycetes</taxon>
        <taxon>Pseudonocardiales</taxon>
        <taxon>Pseudonocardiaceae</taxon>
        <taxon>Pseudonocardia</taxon>
    </lineage>
</organism>
<dbReference type="EMBL" id="VFPH01000003">
    <property type="protein sequence ID" value="TQM36297.1"/>
    <property type="molecule type" value="Genomic_DNA"/>
</dbReference>
<evidence type="ECO:0000313" key="2">
    <source>
        <dbReference type="Proteomes" id="UP000319818"/>
    </source>
</evidence>
<sequence>MTERALLERELWRILEAVHAAVYFVPEAKAAYGALGLRGYWMGYFASRSAALGTPSPRLVTALFYGFAPRMVERALPDAWTFADPARVLDTRLDLARSALTRHTGDGIADVADLLTSVLATLDVAGRPLAAAHLDLPAPDDPLSRVWHAATVLREYRGDGHVAELVAAQVDGVECHRLHGGSLVSQQREFRGWTEEEWADAAERLRARGLVDAAGERTARGDELRAEIERGTDRSATAALRTLGDAELQVLRTTLGPVAESLAAAGAVPYPNAMGVARPAS</sequence>
<reference evidence="1 2" key="1">
    <citation type="submission" date="2019-06" db="EMBL/GenBank/DDBJ databases">
        <title>Sequencing the genomes of 1000 actinobacteria strains.</title>
        <authorList>
            <person name="Klenk H.-P."/>
        </authorList>
    </citation>
    <scope>NUCLEOTIDE SEQUENCE [LARGE SCALE GENOMIC DNA]</scope>
    <source>
        <strain evidence="1 2">DSM 45511</strain>
    </source>
</reference>
<dbReference type="AlphaFoldDB" id="A0A543FR37"/>
<protein>
    <recommendedName>
        <fullName evidence="3">SalK</fullName>
    </recommendedName>
</protein>
<dbReference type="NCBIfam" id="NF047719">
    <property type="entry name" value="SCO6745_fam_HTH"/>
    <property type="match status" value="1"/>
</dbReference>
<evidence type="ECO:0008006" key="3">
    <source>
        <dbReference type="Google" id="ProtNLM"/>
    </source>
</evidence>
<dbReference type="Pfam" id="PF21863">
    <property type="entry name" value="HTH_67"/>
    <property type="match status" value="1"/>
</dbReference>
<proteinExistence type="predicted"/>
<keyword evidence="2" id="KW-1185">Reference proteome</keyword>
<name>A0A543FR37_9PSEU</name>
<accession>A0A543FR37</accession>
<dbReference type="RefSeq" id="WP_142107526.1">
    <property type="nucleotide sequence ID" value="NZ_VFPH01000003.1"/>
</dbReference>
<gene>
    <name evidence="1" type="ORF">FB388_7754</name>
</gene>
<dbReference type="InterPro" id="IPR054058">
    <property type="entry name" value="HTH_67"/>
</dbReference>
<comment type="caution">
    <text evidence="1">The sequence shown here is derived from an EMBL/GenBank/DDBJ whole genome shotgun (WGS) entry which is preliminary data.</text>
</comment>